<name>A0ABP6DDY6_9ACTN</name>
<proteinExistence type="predicted"/>
<feature type="region of interest" description="Disordered" evidence="1">
    <location>
        <begin position="62"/>
        <end position="82"/>
    </location>
</feature>
<dbReference type="EMBL" id="BAAATD010000028">
    <property type="protein sequence ID" value="GAA2639242.1"/>
    <property type="molecule type" value="Genomic_DNA"/>
</dbReference>
<gene>
    <name evidence="2" type="ORF">GCM10010411_94250</name>
</gene>
<evidence type="ECO:0000313" key="3">
    <source>
        <dbReference type="Proteomes" id="UP001501509"/>
    </source>
</evidence>
<evidence type="ECO:0000256" key="1">
    <source>
        <dbReference type="SAM" id="MobiDB-lite"/>
    </source>
</evidence>
<comment type="caution">
    <text evidence="2">The sequence shown here is derived from an EMBL/GenBank/DDBJ whole genome shotgun (WGS) entry which is preliminary data.</text>
</comment>
<accession>A0ABP6DDY6</accession>
<dbReference type="Proteomes" id="UP001501509">
    <property type="component" value="Unassembled WGS sequence"/>
</dbReference>
<evidence type="ECO:0000313" key="2">
    <source>
        <dbReference type="EMBL" id="GAA2639242.1"/>
    </source>
</evidence>
<organism evidence="2 3">
    <name type="scientific">Actinomadura fulvescens</name>
    <dbReference type="NCBI Taxonomy" id="46160"/>
    <lineage>
        <taxon>Bacteria</taxon>
        <taxon>Bacillati</taxon>
        <taxon>Actinomycetota</taxon>
        <taxon>Actinomycetes</taxon>
        <taxon>Streptosporangiales</taxon>
        <taxon>Thermomonosporaceae</taxon>
        <taxon>Actinomadura</taxon>
    </lineage>
</organism>
<reference evidence="3" key="1">
    <citation type="journal article" date="2019" name="Int. J. Syst. Evol. Microbiol.">
        <title>The Global Catalogue of Microorganisms (GCM) 10K type strain sequencing project: providing services to taxonomists for standard genome sequencing and annotation.</title>
        <authorList>
            <consortium name="The Broad Institute Genomics Platform"/>
            <consortium name="The Broad Institute Genome Sequencing Center for Infectious Disease"/>
            <person name="Wu L."/>
            <person name="Ma J."/>
        </authorList>
    </citation>
    <scope>NUCLEOTIDE SEQUENCE [LARGE SCALE GENOMIC DNA]</scope>
    <source>
        <strain evidence="3">JCM 6833</strain>
    </source>
</reference>
<protein>
    <submittedName>
        <fullName evidence="2">Uncharacterized protein</fullName>
    </submittedName>
</protein>
<keyword evidence="3" id="KW-1185">Reference proteome</keyword>
<feature type="compositionally biased region" description="Low complexity" evidence="1">
    <location>
        <begin position="62"/>
        <end position="72"/>
    </location>
</feature>
<sequence>MVISRIVSAPALFRRVWGALIRRRTASRSQSGTGLCGGGSYGSDGAAAERSESALAAAPLNRRTAARPAAGHGARGGGRTTRHALRRGSLPILAVAFLDHIATETVIVARTKKDPNQQTKAELRAEFPRWSIIITNRDRWWATRYPVEDPATRRLVDHSVTALDADTAEELRAMLGEVDR</sequence>